<keyword evidence="4" id="KW-1185">Reference proteome</keyword>
<dbReference type="EMBL" id="CP027666">
    <property type="protein sequence ID" value="AVO33036.1"/>
    <property type="molecule type" value="Genomic_DNA"/>
</dbReference>
<protein>
    <submittedName>
        <fullName evidence="3">Uncharacterized protein</fullName>
    </submittedName>
</protein>
<proteinExistence type="predicted"/>
<evidence type="ECO:0000313" key="4">
    <source>
        <dbReference type="Proteomes" id="UP000239709"/>
    </source>
</evidence>
<feature type="region of interest" description="Disordered" evidence="1">
    <location>
        <begin position="1"/>
        <end position="20"/>
    </location>
</feature>
<dbReference type="KEGG" id="otk:C6570_01270"/>
<evidence type="ECO:0000256" key="1">
    <source>
        <dbReference type="SAM" id="MobiDB-lite"/>
    </source>
</evidence>
<reference evidence="3 4" key="1">
    <citation type="submission" date="2018-03" db="EMBL/GenBank/DDBJ databases">
        <title>Genome sequencing of Ottowia sp.</title>
        <authorList>
            <person name="Kim S.-J."/>
            <person name="Heo J."/>
            <person name="Kwon S.-W."/>
        </authorList>
    </citation>
    <scope>NUCLEOTIDE SEQUENCE [LARGE SCALE GENOMIC DNA]</scope>
    <source>
        <strain evidence="3 4">KADR8-3</strain>
    </source>
</reference>
<dbReference type="Proteomes" id="UP000239709">
    <property type="component" value="Chromosome"/>
</dbReference>
<gene>
    <name evidence="2" type="ORF">C6570_01270</name>
    <name evidence="3" type="ORF">C6570_04945</name>
</gene>
<dbReference type="KEGG" id="otk:C6570_04945"/>
<dbReference type="RefSeq" id="WP_106701337.1">
    <property type="nucleotide sequence ID" value="NZ_CP027666.1"/>
</dbReference>
<accession>A0A2S0MCQ4</accession>
<organism evidence="3 4">
    <name type="scientific">Ottowia oryzae</name>
    <dbReference type="NCBI Taxonomy" id="2109914"/>
    <lineage>
        <taxon>Bacteria</taxon>
        <taxon>Pseudomonadati</taxon>
        <taxon>Pseudomonadota</taxon>
        <taxon>Betaproteobacteria</taxon>
        <taxon>Burkholderiales</taxon>
        <taxon>Comamonadaceae</taxon>
        <taxon>Ottowia</taxon>
    </lineage>
</organism>
<evidence type="ECO:0000313" key="3">
    <source>
        <dbReference type="EMBL" id="AVO33675.1"/>
    </source>
</evidence>
<name>A0A2S0MCQ4_9BURK</name>
<evidence type="ECO:0000313" key="2">
    <source>
        <dbReference type="EMBL" id="AVO33036.1"/>
    </source>
</evidence>
<sequence>MSADRFAQRKAAQGYRSPGMRDACCNCVHRSAGAITFDGGRATGYDCTLGKFLVVPQGICDRYAPAVIARKPTPKKENDQ</sequence>
<dbReference type="AlphaFoldDB" id="A0A2S0MCQ4"/>
<dbReference type="EMBL" id="CP027666">
    <property type="protein sequence ID" value="AVO33675.1"/>
    <property type="molecule type" value="Genomic_DNA"/>
</dbReference>